<dbReference type="Proteomes" id="UP000059680">
    <property type="component" value="Chromosome 1"/>
</dbReference>
<dbReference type="OMA" id="RAHEVGH"/>
<accession>A0A0P0VBP0</accession>
<dbReference type="PaxDb" id="39947-A0A0P0VBP0"/>
<name>A0A0P0VBP0_ORYSJ</name>
<sequence>VVDGGEVADLEEVEGELDADVGVAGVAPRAEHAGGGLVEEDAGELGDRVVYVGDAERLDAELVAARLERRVPHPRPAEGEDGDRGGAVEAELGEVVGGEERQRAAHAVAGERDADVLAAAGVGGDEAGHLAEELLPAAPGAAEAARLVGGGVEAEEPGLHLDVGARVARVEPRRLQRAHEVGHPLGGGDRAPERDEHVAPPEPPRHLVGGHRDVPDPPPAPARRRLHGRHADVRRRVDVAGDLVPGAAHPDLLQHPLPPVLAVEVPPRRRVQVERLVARAHQLAVPRHLPPQHRVRRRLQHPLPIPAPLHLPPHPRHRLRRLPRRPSPRHRRHHR</sequence>
<feature type="compositionally biased region" description="Pro residues" evidence="1">
    <location>
        <begin position="303"/>
        <end position="312"/>
    </location>
</feature>
<evidence type="ECO:0000313" key="2">
    <source>
        <dbReference type="EMBL" id="BAS75741.1"/>
    </source>
</evidence>
<feature type="compositionally biased region" description="Basic residues" evidence="1">
    <location>
        <begin position="313"/>
        <end position="335"/>
    </location>
</feature>
<feature type="region of interest" description="Disordered" evidence="1">
    <location>
        <begin position="179"/>
        <end position="234"/>
    </location>
</feature>
<evidence type="ECO:0000313" key="3">
    <source>
        <dbReference type="Proteomes" id="UP000059680"/>
    </source>
</evidence>
<feature type="compositionally biased region" description="Basic and acidic residues" evidence="1">
    <location>
        <begin position="190"/>
        <end position="215"/>
    </location>
</feature>
<feature type="non-terminal residue" evidence="2">
    <location>
        <position position="335"/>
    </location>
</feature>
<feature type="region of interest" description="Disordered" evidence="1">
    <location>
        <begin position="303"/>
        <end position="335"/>
    </location>
</feature>
<feature type="non-terminal residue" evidence="2">
    <location>
        <position position="1"/>
    </location>
</feature>
<feature type="compositionally biased region" description="Acidic residues" evidence="1">
    <location>
        <begin position="1"/>
        <end position="19"/>
    </location>
</feature>
<dbReference type="InParanoid" id="A0A0P0VBP0"/>
<organism evidence="2 3">
    <name type="scientific">Oryza sativa subsp. japonica</name>
    <name type="common">Rice</name>
    <dbReference type="NCBI Taxonomy" id="39947"/>
    <lineage>
        <taxon>Eukaryota</taxon>
        <taxon>Viridiplantae</taxon>
        <taxon>Streptophyta</taxon>
        <taxon>Embryophyta</taxon>
        <taxon>Tracheophyta</taxon>
        <taxon>Spermatophyta</taxon>
        <taxon>Magnoliopsida</taxon>
        <taxon>Liliopsida</taxon>
        <taxon>Poales</taxon>
        <taxon>Poaceae</taxon>
        <taxon>BOP clade</taxon>
        <taxon>Oryzoideae</taxon>
        <taxon>Oryzeae</taxon>
        <taxon>Oryzinae</taxon>
        <taxon>Oryza</taxon>
        <taxon>Oryza sativa</taxon>
    </lineage>
</organism>
<dbReference type="EMBL" id="AP014957">
    <property type="protein sequence ID" value="BAS75741.1"/>
    <property type="molecule type" value="Genomic_DNA"/>
</dbReference>
<dbReference type="Gramene" id="Os01t0900300-00">
    <property type="protein sequence ID" value="Os01t0900300-00"/>
    <property type="gene ID" value="Os01g0900300"/>
</dbReference>
<reference evidence="2 3" key="3">
    <citation type="journal article" date="2013" name="Rice">
        <title>Improvement of the Oryza sativa Nipponbare reference genome using next generation sequence and optical map data.</title>
        <authorList>
            <person name="Kawahara Y."/>
            <person name="de la Bastide M."/>
            <person name="Hamilton J.P."/>
            <person name="Kanamori H."/>
            <person name="McCombie W.R."/>
            <person name="Ouyang S."/>
            <person name="Schwartz D.C."/>
            <person name="Tanaka T."/>
            <person name="Wu J."/>
            <person name="Zhou S."/>
            <person name="Childs K.L."/>
            <person name="Davidson R.M."/>
            <person name="Lin H."/>
            <person name="Quesada-Ocampo L."/>
            <person name="Vaillancourt B."/>
            <person name="Sakai H."/>
            <person name="Lee S.S."/>
            <person name="Kim J."/>
            <person name="Numa H."/>
            <person name="Itoh T."/>
            <person name="Buell C.R."/>
            <person name="Matsumoto T."/>
        </authorList>
    </citation>
    <scope>NUCLEOTIDE SEQUENCE [LARGE SCALE GENOMIC DNA]</scope>
    <source>
        <strain evidence="3">cv. Nipponbare</strain>
    </source>
</reference>
<keyword evidence="3" id="KW-1185">Reference proteome</keyword>
<evidence type="ECO:0000256" key="1">
    <source>
        <dbReference type="SAM" id="MobiDB-lite"/>
    </source>
</evidence>
<gene>
    <name evidence="2" type="ordered locus">Os01g0900300</name>
    <name evidence="2" type="ORF">OSNPB_010900300</name>
</gene>
<protein>
    <submittedName>
        <fullName evidence="2">Os01g0900300 protein</fullName>
    </submittedName>
</protein>
<reference evidence="3" key="1">
    <citation type="journal article" date="2005" name="Nature">
        <title>The map-based sequence of the rice genome.</title>
        <authorList>
            <consortium name="International rice genome sequencing project (IRGSP)"/>
            <person name="Matsumoto T."/>
            <person name="Wu J."/>
            <person name="Kanamori H."/>
            <person name="Katayose Y."/>
            <person name="Fujisawa M."/>
            <person name="Namiki N."/>
            <person name="Mizuno H."/>
            <person name="Yamamoto K."/>
            <person name="Antonio B.A."/>
            <person name="Baba T."/>
            <person name="Sakata K."/>
            <person name="Nagamura Y."/>
            <person name="Aoki H."/>
            <person name="Arikawa K."/>
            <person name="Arita K."/>
            <person name="Bito T."/>
            <person name="Chiden Y."/>
            <person name="Fujitsuka N."/>
            <person name="Fukunaka R."/>
            <person name="Hamada M."/>
            <person name="Harada C."/>
            <person name="Hayashi A."/>
            <person name="Hijishita S."/>
            <person name="Honda M."/>
            <person name="Hosokawa S."/>
            <person name="Ichikawa Y."/>
            <person name="Idonuma A."/>
            <person name="Iijima M."/>
            <person name="Ikeda M."/>
            <person name="Ikeno M."/>
            <person name="Ito K."/>
            <person name="Ito S."/>
            <person name="Ito T."/>
            <person name="Ito Y."/>
            <person name="Ito Y."/>
            <person name="Iwabuchi A."/>
            <person name="Kamiya K."/>
            <person name="Karasawa W."/>
            <person name="Kurita K."/>
            <person name="Katagiri S."/>
            <person name="Kikuta A."/>
            <person name="Kobayashi H."/>
            <person name="Kobayashi N."/>
            <person name="Machita K."/>
            <person name="Maehara T."/>
            <person name="Masukawa M."/>
            <person name="Mizubayashi T."/>
            <person name="Mukai Y."/>
            <person name="Nagasaki H."/>
            <person name="Nagata Y."/>
            <person name="Naito S."/>
            <person name="Nakashima M."/>
            <person name="Nakama Y."/>
            <person name="Nakamichi Y."/>
            <person name="Nakamura M."/>
            <person name="Meguro A."/>
            <person name="Negishi M."/>
            <person name="Ohta I."/>
            <person name="Ohta T."/>
            <person name="Okamoto M."/>
            <person name="Ono N."/>
            <person name="Saji S."/>
            <person name="Sakaguchi M."/>
            <person name="Sakai K."/>
            <person name="Shibata M."/>
            <person name="Shimokawa T."/>
            <person name="Song J."/>
            <person name="Takazaki Y."/>
            <person name="Terasawa K."/>
            <person name="Tsugane M."/>
            <person name="Tsuji K."/>
            <person name="Ueda S."/>
            <person name="Waki K."/>
            <person name="Yamagata H."/>
            <person name="Yamamoto M."/>
            <person name="Yamamoto S."/>
            <person name="Yamane H."/>
            <person name="Yoshiki S."/>
            <person name="Yoshihara R."/>
            <person name="Yukawa K."/>
            <person name="Zhong H."/>
            <person name="Yano M."/>
            <person name="Yuan Q."/>
            <person name="Ouyang S."/>
            <person name="Liu J."/>
            <person name="Jones K.M."/>
            <person name="Gansberger K."/>
            <person name="Moffat K."/>
            <person name="Hill J."/>
            <person name="Bera J."/>
            <person name="Fadrosh D."/>
            <person name="Jin S."/>
            <person name="Johri S."/>
            <person name="Kim M."/>
            <person name="Overton L."/>
            <person name="Reardon M."/>
            <person name="Tsitrin T."/>
            <person name="Vuong H."/>
            <person name="Weaver B."/>
            <person name="Ciecko A."/>
            <person name="Tallon L."/>
            <person name="Jackson J."/>
            <person name="Pai G."/>
            <person name="Aken S.V."/>
            <person name="Utterback T."/>
            <person name="Reidmuller S."/>
            <person name="Feldblyum T."/>
            <person name="Hsiao J."/>
            <person name="Zismann V."/>
            <person name="Iobst S."/>
            <person name="de Vazeille A.R."/>
            <person name="Buell C.R."/>
            <person name="Ying K."/>
            <person name="Li Y."/>
            <person name="Lu T."/>
            <person name="Huang Y."/>
            <person name="Zhao Q."/>
            <person name="Feng Q."/>
            <person name="Zhang L."/>
            <person name="Zhu J."/>
            <person name="Weng Q."/>
            <person name="Mu J."/>
            <person name="Lu Y."/>
            <person name="Fan D."/>
            <person name="Liu Y."/>
            <person name="Guan J."/>
            <person name="Zhang Y."/>
            <person name="Yu S."/>
            <person name="Liu X."/>
            <person name="Zhang Y."/>
            <person name="Hong G."/>
            <person name="Han B."/>
            <person name="Choisne N."/>
            <person name="Demange N."/>
            <person name="Orjeda G."/>
            <person name="Samain S."/>
            <person name="Cattolico L."/>
            <person name="Pelletier E."/>
            <person name="Couloux A."/>
            <person name="Segurens B."/>
            <person name="Wincker P."/>
            <person name="D'Hont A."/>
            <person name="Scarpelli C."/>
            <person name="Weissenbach J."/>
            <person name="Salanoubat M."/>
            <person name="Quetier F."/>
            <person name="Yu Y."/>
            <person name="Kim H.R."/>
            <person name="Rambo T."/>
            <person name="Currie J."/>
            <person name="Collura K."/>
            <person name="Luo M."/>
            <person name="Yang T."/>
            <person name="Ammiraju J.S.S."/>
            <person name="Engler F."/>
            <person name="Soderlund C."/>
            <person name="Wing R.A."/>
            <person name="Palmer L.E."/>
            <person name="de la Bastide M."/>
            <person name="Spiegel L."/>
            <person name="Nascimento L."/>
            <person name="Zutavern T."/>
            <person name="O'Shaughnessy A."/>
            <person name="Dike S."/>
            <person name="Dedhia N."/>
            <person name="Preston R."/>
            <person name="Balija V."/>
            <person name="McCombie W.R."/>
            <person name="Chow T."/>
            <person name="Chen H."/>
            <person name="Chung M."/>
            <person name="Chen C."/>
            <person name="Shaw J."/>
            <person name="Wu H."/>
            <person name="Hsiao K."/>
            <person name="Chao Y."/>
            <person name="Chu M."/>
            <person name="Cheng C."/>
            <person name="Hour A."/>
            <person name="Lee P."/>
            <person name="Lin S."/>
            <person name="Lin Y."/>
            <person name="Liou J."/>
            <person name="Liu S."/>
            <person name="Hsing Y."/>
            <person name="Raghuvanshi S."/>
            <person name="Mohanty A."/>
            <person name="Bharti A.K."/>
            <person name="Gaur A."/>
            <person name="Gupta V."/>
            <person name="Kumar D."/>
            <person name="Ravi V."/>
            <person name="Vij S."/>
            <person name="Kapur A."/>
            <person name="Khurana P."/>
            <person name="Khurana P."/>
            <person name="Khurana J.P."/>
            <person name="Tyagi A.K."/>
            <person name="Gaikwad K."/>
            <person name="Singh A."/>
            <person name="Dalal V."/>
            <person name="Srivastava S."/>
            <person name="Dixit A."/>
            <person name="Pal A.K."/>
            <person name="Ghazi I.A."/>
            <person name="Yadav M."/>
            <person name="Pandit A."/>
            <person name="Bhargava A."/>
            <person name="Sureshbabu K."/>
            <person name="Batra K."/>
            <person name="Sharma T.R."/>
            <person name="Mohapatra T."/>
            <person name="Singh N.K."/>
            <person name="Messing J."/>
            <person name="Nelson A.B."/>
            <person name="Fuks G."/>
            <person name="Kavchok S."/>
            <person name="Keizer G."/>
            <person name="Linton E."/>
            <person name="Llaca V."/>
            <person name="Song R."/>
            <person name="Tanyolac B."/>
            <person name="Young S."/>
            <person name="Ho-Il K."/>
            <person name="Hahn J.H."/>
            <person name="Sangsakoo G."/>
            <person name="Vanavichit A."/>
            <person name="de Mattos Luiz.A.T."/>
            <person name="Zimmer P.D."/>
            <person name="Malone G."/>
            <person name="Dellagostin O."/>
            <person name="de Oliveira A.C."/>
            <person name="Bevan M."/>
            <person name="Bancroft I."/>
            <person name="Minx P."/>
            <person name="Cordum H."/>
            <person name="Wilson R."/>
            <person name="Cheng Z."/>
            <person name="Jin W."/>
            <person name="Jiang J."/>
            <person name="Leong S.A."/>
            <person name="Iwama H."/>
            <person name="Gojobori T."/>
            <person name="Itoh T."/>
            <person name="Niimura Y."/>
            <person name="Fujii Y."/>
            <person name="Habara T."/>
            <person name="Sakai H."/>
            <person name="Sato Y."/>
            <person name="Wilson G."/>
            <person name="Kumar K."/>
            <person name="McCouch S."/>
            <person name="Juretic N."/>
            <person name="Hoen D."/>
            <person name="Wright S."/>
            <person name="Bruskiewich R."/>
            <person name="Bureau T."/>
            <person name="Miyao A."/>
            <person name="Hirochika H."/>
            <person name="Nishikawa T."/>
            <person name="Kadowaki K."/>
            <person name="Sugiura M."/>
            <person name="Burr B."/>
            <person name="Sasaki T."/>
        </authorList>
    </citation>
    <scope>NUCLEOTIDE SEQUENCE [LARGE SCALE GENOMIC DNA]</scope>
    <source>
        <strain evidence="3">cv. Nipponbare</strain>
    </source>
</reference>
<dbReference type="FunCoup" id="A0A0P0VBP0">
    <property type="interactions" value="1"/>
</dbReference>
<feature type="region of interest" description="Disordered" evidence="1">
    <location>
        <begin position="1"/>
        <end position="21"/>
    </location>
</feature>
<dbReference type="AlphaFoldDB" id="A0A0P0VBP0"/>
<proteinExistence type="predicted"/>
<reference evidence="2 3" key="2">
    <citation type="journal article" date="2013" name="Plant Cell Physiol.">
        <title>Rice Annotation Project Database (RAP-DB): an integrative and interactive database for rice genomics.</title>
        <authorList>
            <person name="Sakai H."/>
            <person name="Lee S.S."/>
            <person name="Tanaka T."/>
            <person name="Numa H."/>
            <person name="Kim J."/>
            <person name="Kawahara Y."/>
            <person name="Wakimoto H."/>
            <person name="Yang C.C."/>
            <person name="Iwamoto M."/>
            <person name="Abe T."/>
            <person name="Yamada Y."/>
            <person name="Muto A."/>
            <person name="Inokuchi H."/>
            <person name="Ikemura T."/>
            <person name="Matsumoto T."/>
            <person name="Sasaki T."/>
            <person name="Itoh T."/>
        </authorList>
    </citation>
    <scope>NUCLEOTIDE SEQUENCE [LARGE SCALE GENOMIC DNA]</scope>
    <source>
        <strain evidence="3">cv. Nipponbare</strain>
    </source>
</reference>